<dbReference type="Gene3D" id="3.30.200.20">
    <property type="entry name" value="Phosphorylase Kinase, domain 1"/>
    <property type="match status" value="1"/>
</dbReference>
<dbReference type="Pfam" id="PF01636">
    <property type="entry name" value="APH"/>
    <property type="match status" value="1"/>
</dbReference>
<organism evidence="2 3">
    <name type="scientific">Novosphingobium umbonatum</name>
    <dbReference type="NCBI Taxonomy" id="1908524"/>
    <lineage>
        <taxon>Bacteria</taxon>
        <taxon>Pseudomonadati</taxon>
        <taxon>Pseudomonadota</taxon>
        <taxon>Alphaproteobacteria</taxon>
        <taxon>Sphingomonadales</taxon>
        <taxon>Sphingomonadaceae</taxon>
        <taxon>Novosphingobium</taxon>
    </lineage>
</organism>
<dbReference type="Gene3D" id="3.90.1200.10">
    <property type="match status" value="1"/>
</dbReference>
<dbReference type="InterPro" id="IPR011009">
    <property type="entry name" value="Kinase-like_dom_sf"/>
</dbReference>
<reference evidence="2 3" key="1">
    <citation type="submission" date="2019-01" db="EMBL/GenBank/DDBJ databases">
        <authorList>
            <person name="Chen W.-M."/>
        </authorList>
    </citation>
    <scope>NUCLEOTIDE SEQUENCE [LARGE SCALE GENOMIC DNA]</scope>
    <source>
        <strain evidence="2 3">FSY-9</strain>
    </source>
</reference>
<dbReference type="GO" id="GO:0016740">
    <property type="term" value="F:transferase activity"/>
    <property type="evidence" value="ECO:0007669"/>
    <property type="project" value="UniProtKB-KW"/>
</dbReference>
<evidence type="ECO:0000313" key="2">
    <source>
        <dbReference type="EMBL" id="RVU04463.1"/>
    </source>
</evidence>
<sequence length="335" mass="36555">MSVNAHQPNLPQGLAEFVQSAGWGGAVVEPLAGDASFRRYFRLRQGDGATAMLMHAPPPHEDPAPFLAVGQWLADAGLRAPAILAQQAEQGWVLLEDFGDCRMRDHLDANPQDESAVYEGALDALVALTRLPAGPWAPYDETVYLREAALLTEWYAPAAGLSVDAEGYLAAWREALAPMIARQDAGVTVLRDYHAENIMLLSDGLKDQGLLDFQDALVGHPAYDLVSLLQDARRDVSAQLESAMLDYYLAATGFEREAFLADYALLGAQRNAKIVGIFVRLARRDGKARYLDLIPRVWAQMERDLRHPALAPVARWFEANIPAAIRAAKGGSLSA</sequence>
<dbReference type="SUPFAM" id="SSF56112">
    <property type="entry name" value="Protein kinase-like (PK-like)"/>
    <property type="match status" value="1"/>
</dbReference>
<dbReference type="OrthoDB" id="9809275at2"/>
<keyword evidence="3" id="KW-1185">Reference proteome</keyword>
<accession>A0A437N3H7</accession>
<feature type="domain" description="Aminoglycoside phosphotransferase" evidence="1">
    <location>
        <begin position="28"/>
        <end position="258"/>
    </location>
</feature>
<comment type="caution">
    <text evidence="2">The sequence shown here is derived from an EMBL/GenBank/DDBJ whole genome shotgun (WGS) entry which is preliminary data.</text>
</comment>
<evidence type="ECO:0000259" key="1">
    <source>
        <dbReference type="Pfam" id="PF01636"/>
    </source>
</evidence>
<keyword evidence="2" id="KW-0808">Transferase</keyword>
<dbReference type="EMBL" id="SACO01000008">
    <property type="protein sequence ID" value="RVU04463.1"/>
    <property type="molecule type" value="Genomic_DNA"/>
</dbReference>
<dbReference type="RefSeq" id="WP_127709710.1">
    <property type="nucleotide sequence ID" value="NZ_SACO01000008.1"/>
</dbReference>
<gene>
    <name evidence="2" type="ORF">EOE18_11750</name>
</gene>
<dbReference type="AlphaFoldDB" id="A0A437N3H7"/>
<protein>
    <submittedName>
        <fullName evidence="2">Aminoglycoside phosphotransferase</fullName>
    </submittedName>
</protein>
<name>A0A437N3H7_9SPHN</name>
<dbReference type="Proteomes" id="UP000282837">
    <property type="component" value="Unassembled WGS sequence"/>
</dbReference>
<dbReference type="InterPro" id="IPR002575">
    <property type="entry name" value="Aminoglycoside_PTrfase"/>
</dbReference>
<proteinExistence type="predicted"/>
<evidence type="ECO:0000313" key="3">
    <source>
        <dbReference type="Proteomes" id="UP000282837"/>
    </source>
</evidence>